<protein>
    <submittedName>
        <fullName evidence="1">Uncharacterized protein</fullName>
    </submittedName>
</protein>
<name>A0AA96WF68_9CYAN</name>
<dbReference type="InterPro" id="IPR036705">
    <property type="entry name" value="Ribosyl_crysJ1_sf"/>
</dbReference>
<dbReference type="SUPFAM" id="SSF101478">
    <property type="entry name" value="ADP-ribosylglycohydrolase"/>
    <property type="match status" value="1"/>
</dbReference>
<sequence>MRDSLLSRFRAAFWGAWLGEAIGAQRWKQPALQPIWGEAFTQAEMNPPPTTSNQDRKLAGTGLLIAQTERLLAEPHLPAELDLAWLNAQPSTPTEWVMATLPLALLYHDQPAVLQTALQTALRITPETASQQLEAPLNQAAIAMAITGQTISLLLRERFVPQELILQVMQDLELSSDTVLSQQLGQALMQVQAWLERPTSLATVSDWIRSVAAESNLRDVLPIILALYSILSTPDSWRLSLARLVQLSYPTPAAKVGSCTLAGALSGLYNGLSGLPLVERGELLATGNSVAKADLLQLADHLLARWSGAAQPEHWLKQPEFANLTAAPRVIRSMRSSR</sequence>
<proteinExistence type="predicted"/>
<gene>
    <name evidence="1" type="ORF">HJG54_20760</name>
</gene>
<dbReference type="AlphaFoldDB" id="A0AA96WF68"/>
<organism evidence="1">
    <name type="scientific">Leptolyngbya sp. NK1-12</name>
    <dbReference type="NCBI Taxonomy" id="2547451"/>
    <lineage>
        <taxon>Bacteria</taxon>
        <taxon>Bacillati</taxon>
        <taxon>Cyanobacteriota</taxon>
        <taxon>Cyanophyceae</taxon>
        <taxon>Leptolyngbyales</taxon>
        <taxon>Leptolyngbyaceae</taxon>
        <taxon>Leptolyngbya group</taxon>
        <taxon>Leptolyngbya</taxon>
    </lineage>
</organism>
<accession>A0AA96WF68</accession>
<dbReference type="InterPro" id="IPR005502">
    <property type="entry name" value="Ribosyl_crysJ1"/>
</dbReference>
<reference evidence="1" key="1">
    <citation type="submission" date="2020-05" db="EMBL/GenBank/DDBJ databases">
        <authorList>
            <person name="Zhu T."/>
            <person name="Keshari N."/>
            <person name="Lu X."/>
        </authorList>
    </citation>
    <scope>NUCLEOTIDE SEQUENCE</scope>
    <source>
        <strain evidence="1">NK1-12</strain>
    </source>
</reference>
<dbReference type="Pfam" id="PF03747">
    <property type="entry name" value="ADP_ribosyl_GH"/>
    <property type="match status" value="1"/>
</dbReference>
<dbReference type="Gene3D" id="1.10.4080.10">
    <property type="entry name" value="ADP-ribosylation/Crystallin J1"/>
    <property type="match status" value="1"/>
</dbReference>
<dbReference type="EMBL" id="CP053586">
    <property type="protein sequence ID" value="WNZ25042.1"/>
    <property type="molecule type" value="Genomic_DNA"/>
</dbReference>
<evidence type="ECO:0000313" key="1">
    <source>
        <dbReference type="EMBL" id="WNZ25042.1"/>
    </source>
</evidence>
<dbReference type="RefSeq" id="WP_316431124.1">
    <property type="nucleotide sequence ID" value="NZ_CP053586.1"/>
</dbReference>